<evidence type="ECO:0000313" key="5">
    <source>
        <dbReference type="Proteomes" id="UP000242699"/>
    </source>
</evidence>
<accession>A0A2T2XA01</accession>
<dbReference type="AlphaFoldDB" id="A0A2T2XA01"/>
<dbReference type="InterPro" id="IPR050129">
    <property type="entry name" value="Zn_alcohol_dh"/>
</dbReference>
<feature type="domain" description="Alcohol dehydrogenase-like C-terminal" evidence="2">
    <location>
        <begin position="219"/>
        <end position="341"/>
    </location>
</feature>
<feature type="domain" description="Alcohol dehydrogenase-like N-terminal" evidence="3">
    <location>
        <begin position="74"/>
        <end position="182"/>
    </location>
</feature>
<dbReference type="SUPFAM" id="SSF50129">
    <property type="entry name" value="GroES-like"/>
    <property type="match status" value="1"/>
</dbReference>
<dbReference type="InterPro" id="IPR036291">
    <property type="entry name" value="NAD(P)-bd_dom_sf"/>
</dbReference>
<evidence type="ECO:0000256" key="1">
    <source>
        <dbReference type="ARBA" id="ARBA00023002"/>
    </source>
</evidence>
<dbReference type="EMBL" id="PXYT01000003">
    <property type="protein sequence ID" value="PSR31278.1"/>
    <property type="molecule type" value="Genomic_DNA"/>
</dbReference>
<protein>
    <submittedName>
        <fullName evidence="4">Galactitol-1-phosphate 5-dehydrogenase</fullName>
    </submittedName>
</protein>
<keyword evidence="1" id="KW-0560">Oxidoreductase</keyword>
<comment type="caution">
    <text evidence="4">The sequence shown here is derived from an EMBL/GenBank/DDBJ whole genome shotgun (WGS) entry which is preliminary data.</text>
</comment>
<dbReference type="GO" id="GO:0016491">
    <property type="term" value="F:oxidoreductase activity"/>
    <property type="evidence" value="ECO:0007669"/>
    <property type="project" value="UniProtKB-KW"/>
</dbReference>
<organism evidence="4 5">
    <name type="scientific">Sulfobacillus benefaciens</name>
    <dbReference type="NCBI Taxonomy" id="453960"/>
    <lineage>
        <taxon>Bacteria</taxon>
        <taxon>Bacillati</taxon>
        <taxon>Bacillota</taxon>
        <taxon>Clostridia</taxon>
        <taxon>Eubacteriales</taxon>
        <taxon>Clostridiales Family XVII. Incertae Sedis</taxon>
        <taxon>Sulfobacillus</taxon>
    </lineage>
</organism>
<dbReference type="InterPro" id="IPR011032">
    <property type="entry name" value="GroES-like_sf"/>
</dbReference>
<evidence type="ECO:0000259" key="3">
    <source>
        <dbReference type="Pfam" id="PF08240"/>
    </source>
</evidence>
<dbReference type="PANTHER" id="PTHR43401">
    <property type="entry name" value="L-THREONINE 3-DEHYDROGENASE"/>
    <property type="match status" value="1"/>
</dbReference>
<dbReference type="InterPro" id="IPR013149">
    <property type="entry name" value="ADH-like_C"/>
</dbReference>
<proteinExistence type="predicted"/>
<dbReference type="Pfam" id="PF00107">
    <property type="entry name" value="ADH_zinc_N"/>
    <property type="match status" value="1"/>
</dbReference>
<dbReference type="Gene3D" id="3.90.180.10">
    <property type="entry name" value="Medium-chain alcohol dehydrogenases, catalytic domain"/>
    <property type="match status" value="1"/>
</dbReference>
<dbReference type="InterPro" id="IPR013154">
    <property type="entry name" value="ADH-like_N"/>
</dbReference>
<gene>
    <name evidence="4" type="ORF">C7B43_02605</name>
</gene>
<evidence type="ECO:0000313" key="4">
    <source>
        <dbReference type="EMBL" id="PSR31278.1"/>
    </source>
</evidence>
<dbReference type="Gene3D" id="3.40.50.720">
    <property type="entry name" value="NAD(P)-binding Rossmann-like Domain"/>
    <property type="match status" value="1"/>
</dbReference>
<dbReference type="PANTHER" id="PTHR43401:SF2">
    <property type="entry name" value="L-THREONINE 3-DEHYDROGENASE"/>
    <property type="match status" value="1"/>
</dbReference>
<reference evidence="4 5" key="1">
    <citation type="journal article" date="2014" name="BMC Genomics">
        <title>Comparison of environmental and isolate Sulfobacillus genomes reveals diverse carbon, sulfur, nitrogen, and hydrogen metabolisms.</title>
        <authorList>
            <person name="Justice N.B."/>
            <person name="Norman A."/>
            <person name="Brown C.T."/>
            <person name="Singh A."/>
            <person name="Thomas B.C."/>
            <person name="Banfield J.F."/>
        </authorList>
    </citation>
    <scope>NUCLEOTIDE SEQUENCE [LARGE SCALE GENOMIC DNA]</scope>
    <source>
        <strain evidence="4">AMDSBA1</strain>
    </source>
</reference>
<sequence>MRGCAATPTLWSRPMTPLIPYGFREEPSCSLQGNPKRSLTTRELYERMIGMKTLTWTAKETMSMISRPDPAKRPGWAVLRVSSVGICGSEIAGYLGLNELRKPPLVMGHEFSGVIEEIEDGLGPNQPGDRVTVNPLVSCGTCRHCRRGNRQRCQQRRIIGIDYPGAYAERVLVPASQCYPVHNALGGALVEPLACAVRAVGRAQVEKEGSALVVGAGIIGLMTARLLRLSGVEEIALVDTNPGRLRLGELWGATTTEPDLDRLLQNGRGGSFDTVVDAVGFSSTRRQSLKALARGGTAVWIGLHESSTEFDGNALVRDEVSIRGSFCYRDDEFVQALDLINQGTILPETHSWLDVRPMEEGDQAFKELVRGSPYAKIVLSW</sequence>
<dbReference type="Proteomes" id="UP000242699">
    <property type="component" value="Unassembled WGS sequence"/>
</dbReference>
<dbReference type="SUPFAM" id="SSF51735">
    <property type="entry name" value="NAD(P)-binding Rossmann-fold domains"/>
    <property type="match status" value="1"/>
</dbReference>
<name>A0A2T2XA01_9FIRM</name>
<evidence type="ECO:0000259" key="2">
    <source>
        <dbReference type="Pfam" id="PF00107"/>
    </source>
</evidence>
<dbReference type="Pfam" id="PF08240">
    <property type="entry name" value="ADH_N"/>
    <property type="match status" value="1"/>
</dbReference>